<evidence type="ECO:0000313" key="2">
    <source>
        <dbReference type="Proteomes" id="UP000034681"/>
    </source>
</evidence>
<protein>
    <recommendedName>
        <fullName evidence="3">DUF2283 domain-containing protein</fullName>
    </recommendedName>
</protein>
<keyword evidence="2" id="KW-1185">Reference proteome</keyword>
<gene>
    <name evidence="1" type="ORF">PROH_10125</name>
</gene>
<evidence type="ECO:0008006" key="3">
    <source>
        <dbReference type="Google" id="ProtNLM"/>
    </source>
</evidence>
<reference evidence="1" key="1">
    <citation type="submission" date="2012-04" db="EMBL/GenBank/DDBJ databases">
        <authorList>
            <person name="Borisov I.G."/>
            <person name="Ivanikova N.V."/>
            <person name="Pinevich A.V."/>
        </authorList>
    </citation>
    <scope>NUCLEOTIDE SEQUENCE</scope>
    <source>
        <strain evidence="1">CALU 1027</strain>
    </source>
</reference>
<sequence length="78" mass="8744">MADRGLTFDYDPIGDSLMVRLCPIYTEQETEELGDDLLVRLNPETGAIEAIEIFFWSRRLAAQEPIFVPVVAMLRAGG</sequence>
<comment type="caution">
    <text evidence="1">The sequence shown here is derived from an EMBL/GenBank/DDBJ whole genome shotgun (WGS) entry which is preliminary data.</text>
</comment>
<evidence type="ECO:0000313" key="1">
    <source>
        <dbReference type="EMBL" id="KKJ00550.1"/>
    </source>
</evidence>
<dbReference type="AlphaFoldDB" id="A0A0M2PWJ5"/>
<dbReference type="Proteomes" id="UP000034681">
    <property type="component" value="Unassembled WGS sequence"/>
</dbReference>
<dbReference type="OrthoDB" id="515068at2"/>
<name>A0A0M2PWJ5_PROHO</name>
<organism evidence="1 2">
    <name type="scientific">Prochlorothrix hollandica PCC 9006 = CALU 1027</name>
    <dbReference type="NCBI Taxonomy" id="317619"/>
    <lineage>
        <taxon>Bacteria</taxon>
        <taxon>Bacillati</taxon>
        <taxon>Cyanobacteriota</taxon>
        <taxon>Cyanophyceae</taxon>
        <taxon>Prochlorotrichales</taxon>
        <taxon>Prochlorotrichaceae</taxon>
        <taxon>Prochlorothrix</taxon>
    </lineage>
</organism>
<accession>A0A0M2PWJ5</accession>
<proteinExistence type="predicted"/>
<dbReference type="EMBL" id="AJTX02000004">
    <property type="protein sequence ID" value="KKJ00550.1"/>
    <property type="molecule type" value="Genomic_DNA"/>
</dbReference>
<dbReference type="eggNOG" id="ENOG503303Q">
    <property type="taxonomic scope" value="Bacteria"/>
</dbReference>